<accession>A0AAN9QZ64</accession>
<organism evidence="1 2">
    <name type="scientific">Phaseolus coccineus</name>
    <name type="common">Scarlet runner bean</name>
    <name type="synonym">Phaseolus multiflorus</name>
    <dbReference type="NCBI Taxonomy" id="3886"/>
    <lineage>
        <taxon>Eukaryota</taxon>
        <taxon>Viridiplantae</taxon>
        <taxon>Streptophyta</taxon>
        <taxon>Embryophyta</taxon>
        <taxon>Tracheophyta</taxon>
        <taxon>Spermatophyta</taxon>
        <taxon>Magnoliopsida</taxon>
        <taxon>eudicotyledons</taxon>
        <taxon>Gunneridae</taxon>
        <taxon>Pentapetalae</taxon>
        <taxon>rosids</taxon>
        <taxon>fabids</taxon>
        <taxon>Fabales</taxon>
        <taxon>Fabaceae</taxon>
        <taxon>Papilionoideae</taxon>
        <taxon>50 kb inversion clade</taxon>
        <taxon>NPAAA clade</taxon>
        <taxon>indigoferoid/millettioid clade</taxon>
        <taxon>Phaseoleae</taxon>
        <taxon>Phaseolus</taxon>
    </lineage>
</organism>
<proteinExistence type="predicted"/>
<protein>
    <submittedName>
        <fullName evidence="1">Uncharacterized protein</fullName>
    </submittedName>
</protein>
<dbReference type="AlphaFoldDB" id="A0AAN9QZ64"/>
<comment type="caution">
    <text evidence="1">The sequence shown here is derived from an EMBL/GenBank/DDBJ whole genome shotgun (WGS) entry which is preliminary data.</text>
</comment>
<evidence type="ECO:0000313" key="2">
    <source>
        <dbReference type="Proteomes" id="UP001374584"/>
    </source>
</evidence>
<reference evidence="1 2" key="1">
    <citation type="submission" date="2024-01" db="EMBL/GenBank/DDBJ databases">
        <title>The genomes of 5 underutilized Papilionoideae crops provide insights into root nodulation and disease resistanc.</title>
        <authorList>
            <person name="Jiang F."/>
        </authorList>
    </citation>
    <scope>NUCLEOTIDE SEQUENCE [LARGE SCALE GENOMIC DNA]</scope>
    <source>
        <strain evidence="1">JINMINGXINNONG_FW02</strain>
        <tissue evidence="1">Leaves</tissue>
    </source>
</reference>
<dbReference type="EMBL" id="JAYMYR010000007">
    <property type="protein sequence ID" value="KAK7352716.1"/>
    <property type="molecule type" value="Genomic_DNA"/>
</dbReference>
<name>A0AAN9QZ64_PHACN</name>
<gene>
    <name evidence="1" type="ORF">VNO80_18144</name>
</gene>
<sequence>MDLSPNMEIYHTLCVIPLTPKVVVIDFPLTLKSHVRNLRSIGCESIKSVKESGVVWKRQCIPHRFSLSLYISISR</sequence>
<evidence type="ECO:0000313" key="1">
    <source>
        <dbReference type="EMBL" id="KAK7352716.1"/>
    </source>
</evidence>
<keyword evidence="2" id="KW-1185">Reference proteome</keyword>
<dbReference type="Proteomes" id="UP001374584">
    <property type="component" value="Unassembled WGS sequence"/>
</dbReference>